<name>E4Z419_OIKDI</name>
<dbReference type="PANTHER" id="PTHR46585:SF1">
    <property type="entry name" value="CHROMO DOMAIN-CONTAINING PROTEIN"/>
    <property type="match status" value="1"/>
</dbReference>
<dbReference type="PANTHER" id="PTHR46585">
    <property type="entry name" value="INTEGRASE CORE DOMAIN CONTAINING PROTEIN"/>
    <property type="match status" value="1"/>
</dbReference>
<reference evidence="1" key="1">
    <citation type="journal article" date="2010" name="Science">
        <title>Plasticity of animal genome architecture unmasked by rapid evolution of a pelagic tunicate.</title>
        <authorList>
            <person name="Denoeud F."/>
            <person name="Henriet S."/>
            <person name="Mungpakdee S."/>
            <person name="Aury J.M."/>
            <person name="Da Silva C."/>
            <person name="Brinkmann H."/>
            <person name="Mikhaleva J."/>
            <person name="Olsen L.C."/>
            <person name="Jubin C."/>
            <person name="Canestro C."/>
            <person name="Bouquet J.M."/>
            <person name="Danks G."/>
            <person name="Poulain J."/>
            <person name="Campsteijn C."/>
            <person name="Adamski M."/>
            <person name="Cross I."/>
            <person name="Yadetie F."/>
            <person name="Muffato M."/>
            <person name="Louis A."/>
            <person name="Butcher S."/>
            <person name="Tsagkogeorga G."/>
            <person name="Konrad A."/>
            <person name="Singh S."/>
            <person name="Jensen M.F."/>
            <person name="Cong E.H."/>
            <person name="Eikeseth-Otteraa H."/>
            <person name="Noel B."/>
            <person name="Anthouard V."/>
            <person name="Porcel B.M."/>
            <person name="Kachouri-Lafond R."/>
            <person name="Nishino A."/>
            <person name="Ugolini M."/>
            <person name="Chourrout P."/>
            <person name="Nishida H."/>
            <person name="Aasland R."/>
            <person name="Huzurbazar S."/>
            <person name="Westhof E."/>
            <person name="Delsuc F."/>
            <person name="Lehrach H."/>
            <person name="Reinhardt R."/>
            <person name="Weissenbach J."/>
            <person name="Roy S.W."/>
            <person name="Artiguenave F."/>
            <person name="Postlethwait J.H."/>
            <person name="Manak J.R."/>
            <person name="Thompson E.M."/>
            <person name="Jaillon O."/>
            <person name="Du Pasquier L."/>
            <person name="Boudinot P."/>
            <person name="Liberles D.A."/>
            <person name="Volff J.N."/>
            <person name="Philippe H."/>
            <person name="Lenhard B."/>
            <person name="Roest Crollius H."/>
            <person name="Wincker P."/>
            <person name="Chourrout D."/>
        </authorList>
    </citation>
    <scope>NUCLEOTIDE SEQUENCE [LARGE SCALE GENOMIC DNA]</scope>
</reference>
<proteinExistence type="predicted"/>
<gene>
    <name evidence="1" type="ORF">GSOID_T00026139001</name>
</gene>
<protein>
    <submittedName>
        <fullName evidence="1">Uncharacterized protein</fullName>
    </submittedName>
</protein>
<evidence type="ECO:0000313" key="1">
    <source>
        <dbReference type="EMBL" id="CBY42447.1"/>
    </source>
</evidence>
<dbReference type="EMBL" id="FN657169">
    <property type="protein sequence ID" value="CBY42447.1"/>
    <property type="molecule type" value="Genomic_DNA"/>
</dbReference>
<sequence>MAPSAVNRENARELFDYLRKKREKEGRKTTTKFKVGDIVRIPINADLKKKFKKGASANWSKELYQIERIDFGQKVPMFKLLGPQGKLIPRRFYEQELNLVVPFKEIL</sequence>
<accession>E4Z419</accession>
<dbReference type="AlphaFoldDB" id="E4Z419"/>
<organism evidence="1">
    <name type="scientific">Oikopleura dioica</name>
    <name type="common">Tunicate</name>
    <dbReference type="NCBI Taxonomy" id="34765"/>
    <lineage>
        <taxon>Eukaryota</taxon>
        <taxon>Metazoa</taxon>
        <taxon>Chordata</taxon>
        <taxon>Tunicata</taxon>
        <taxon>Appendicularia</taxon>
        <taxon>Copelata</taxon>
        <taxon>Oikopleuridae</taxon>
        <taxon>Oikopleura</taxon>
    </lineage>
</organism>
<dbReference type="Proteomes" id="UP000011014">
    <property type="component" value="Unassembled WGS sequence"/>
</dbReference>